<keyword evidence="2" id="KW-1185">Reference proteome</keyword>
<organism evidence="1 2">
    <name type="scientific">Colletotrichum truncatum</name>
    <name type="common">Anthracnose fungus</name>
    <name type="synonym">Colletotrichum capsici</name>
    <dbReference type="NCBI Taxonomy" id="5467"/>
    <lineage>
        <taxon>Eukaryota</taxon>
        <taxon>Fungi</taxon>
        <taxon>Dikarya</taxon>
        <taxon>Ascomycota</taxon>
        <taxon>Pezizomycotina</taxon>
        <taxon>Sordariomycetes</taxon>
        <taxon>Hypocreomycetidae</taxon>
        <taxon>Glomerellales</taxon>
        <taxon>Glomerellaceae</taxon>
        <taxon>Colletotrichum</taxon>
        <taxon>Colletotrichum truncatum species complex</taxon>
    </lineage>
</organism>
<accession>A0ACC3YCQ5</accession>
<dbReference type="Proteomes" id="UP000805649">
    <property type="component" value="Unassembled WGS sequence"/>
</dbReference>
<evidence type="ECO:0000313" key="1">
    <source>
        <dbReference type="EMBL" id="KAL0929593.1"/>
    </source>
</evidence>
<protein>
    <submittedName>
        <fullName evidence="1">Major facilitator superfamily transporter (Efflux pump antibiotic resistance)</fullName>
    </submittedName>
</protein>
<dbReference type="EMBL" id="VUJX02000016">
    <property type="protein sequence ID" value="KAL0929593.1"/>
    <property type="molecule type" value="Genomic_DNA"/>
</dbReference>
<evidence type="ECO:0000313" key="2">
    <source>
        <dbReference type="Proteomes" id="UP000805649"/>
    </source>
</evidence>
<proteinExistence type="predicted"/>
<gene>
    <name evidence="1" type="ORF">CTRU02_215492</name>
</gene>
<sequence length="547" mass="58459">MNCQDSRKEEPPNQAGPDSEVGCEKLIVMGILAVLSLMVALDACVIVTSLPEIVKGLETNTSGGFWIGTSYLLANAVAMLFIADLSEAFGRKPCLTVSVAFFTIGTIICCLSDTIAQMLTGRSLQGIGGAGIMMLSIVIYTDLVSQSIRPKWYGIILGAWALGNCLGPIIGGVIAQHTTWRWVFYIMFPFCAVGMVLVPWKVNVKPRSKTTHEKLAMIDWAGGVLFISSSTLFLVAISGGGIQSPWNSVGTLAPLCLGIAGFVSTLVYETRVTQKPFLNRNLFWGPSPIAVYICGAVQGLLLYGQLYYIPQFFILVKGFSPVNTGLALLPVMFTLMPGSIATGFFITRTENCQYPIWAGWMLTTIATGLTILWDANTPASVWATTLVLLGLGHGAVLNAQTTAASQAAFSSVATVRGTEPNEGIATAMYAFLRQFGMAVGVGIGGSTFQNVFLLNLDMDGLPGNHEAKSQVNVAELLQVVIDSSARAEILDACILGLRGVSCLYVGLSGAALFVSMWVKRYHLNQFVTTEQKLQNSGKRVLGVAEAA</sequence>
<name>A0ACC3YCQ5_COLTU</name>
<reference evidence="1 2" key="1">
    <citation type="journal article" date="2020" name="Phytopathology">
        <title>Genome Sequence Resources of Colletotrichum truncatum, C. plurivorum, C. musicola, and C. sojae: Four Species Pathogenic to Soybean (Glycine max).</title>
        <authorList>
            <person name="Rogerio F."/>
            <person name="Boufleur T.R."/>
            <person name="Ciampi-Guillardi M."/>
            <person name="Sukno S.A."/>
            <person name="Thon M.R."/>
            <person name="Massola Junior N.S."/>
            <person name="Baroncelli R."/>
        </authorList>
    </citation>
    <scope>NUCLEOTIDE SEQUENCE [LARGE SCALE GENOMIC DNA]</scope>
    <source>
        <strain evidence="1 2">CMES1059</strain>
    </source>
</reference>
<comment type="caution">
    <text evidence="1">The sequence shown here is derived from an EMBL/GenBank/DDBJ whole genome shotgun (WGS) entry which is preliminary data.</text>
</comment>